<reference evidence="9 10" key="1">
    <citation type="submission" date="2015-10" db="EMBL/GenBank/DDBJ databases">
        <title>Draft genome sequence of Streptomyces caeruleatus NRRL B-24802, type strain for the species Streptomyces caeruleatus.</title>
        <authorList>
            <person name="Ruckert C."/>
            <person name="Winkler A."/>
            <person name="Kalinowski J."/>
            <person name="Kampfer P."/>
            <person name="Glaeser S."/>
        </authorList>
    </citation>
    <scope>NUCLEOTIDE SEQUENCE [LARGE SCALE GENOMIC DNA]</scope>
    <source>
        <strain evidence="9 10">NRRL B-24802</strain>
    </source>
</reference>
<keyword evidence="1" id="KW-0596">Phosphopantetheine</keyword>
<dbReference type="Proteomes" id="UP000053429">
    <property type="component" value="Unassembled WGS sequence"/>
</dbReference>
<dbReference type="InterPro" id="IPR032821">
    <property type="entry name" value="PKS_assoc"/>
</dbReference>
<dbReference type="InterPro" id="IPR014030">
    <property type="entry name" value="Ketoacyl_synth_N"/>
</dbReference>
<dbReference type="InterPro" id="IPR050091">
    <property type="entry name" value="PKS_NRPS_Biosynth_Enz"/>
</dbReference>
<keyword evidence="5" id="KW-0012">Acyltransferase</keyword>
<feature type="region of interest" description="Disordered" evidence="6">
    <location>
        <begin position="2526"/>
        <end position="2564"/>
    </location>
</feature>
<dbReference type="GO" id="GO:0031177">
    <property type="term" value="F:phosphopantetheine binding"/>
    <property type="evidence" value="ECO:0007669"/>
    <property type="project" value="InterPro"/>
</dbReference>
<dbReference type="Pfam" id="PF02801">
    <property type="entry name" value="Ketoacyl-synt_C"/>
    <property type="match status" value="2"/>
</dbReference>
<dbReference type="Pfam" id="PF16197">
    <property type="entry name" value="KAsynt_C_assoc"/>
    <property type="match status" value="2"/>
</dbReference>
<dbReference type="SMART" id="SM00825">
    <property type="entry name" value="PKS_KS"/>
    <property type="match status" value="2"/>
</dbReference>
<evidence type="ECO:0000256" key="2">
    <source>
        <dbReference type="ARBA" id="ARBA00022553"/>
    </source>
</evidence>
<dbReference type="InterPro" id="IPR014043">
    <property type="entry name" value="Acyl_transferase_dom"/>
</dbReference>
<dbReference type="SUPFAM" id="SSF55048">
    <property type="entry name" value="Probable ACP-binding domain of malonyl-CoA ACP transacylase"/>
    <property type="match status" value="2"/>
</dbReference>
<dbReference type="InterPro" id="IPR013968">
    <property type="entry name" value="PKS_KR"/>
</dbReference>
<evidence type="ECO:0008006" key="11">
    <source>
        <dbReference type="Google" id="ProtNLM"/>
    </source>
</evidence>
<dbReference type="SMART" id="SM00823">
    <property type="entry name" value="PKS_PP"/>
    <property type="match status" value="2"/>
</dbReference>
<dbReference type="InterPro" id="IPR016039">
    <property type="entry name" value="Thiolase-like"/>
</dbReference>
<dbReference type="GO" id="GO:0004315">
    <property type="term" value="F:3-oxoacyl-[acyl-carrier-protein] synthase activity"/>
    <property type="evidence" value="ECO:0007669"/>
    <property type="project" value="InterPro"/>
</dbReference>
<comment type="caution">
    <text evidence="9">The sequence shown here is derived from an EMBL/GenBank/DDBJ whole genome shotgun (WGS) entry which is preliminary data.</text>
</comment>
<dbReference type="Gene3D" id="3.30.70.3290">
    <property type="match status" value="2"/>
</dbReference>
<keyword evidence="4" id="KW-0045">Antibiotic biosynthesis</keyword>
<dbReference type="Pfam" id="PF00109">
    <property type="entry name" value="ketoacyl-synt"/>
    <property type="match status" value="2"/>
</dbReference>
<dbReference type="Gene3D" id="3.40.47.10">
    <property type="match status" value="2"/>
</dbReference>
<organism evidence="9 10">
    <name type="scientific">Streptomyces caeruleatus</name>
    <dbReference type="NCBI Taxonomy" id="661399"/>
    <lineage>
        <taxon>Bacteria</taxon>
        <taxon>Bacillati</taxon>
        <taxon>Actinomycetota</taxon>
        <taxon>Actinomycetes</taxon>
        <taxon>Kitasatosporales</taxon>
        <taxon>Streptomycetaceae</taxon>
        <taxon>Streptomyces</taxon>
    </lineage>
</organism>
<dbReference type="SUPFAM" id="SSF47336">
    <property type="entry name" value="ACP-like"/>
    <property type="match status" value="2"/>
</dbReference>
<evidence type="ECO:0000313" key="9">
    <source>
        <dbReference type="EMBL" id="KUO04716.1"/>
    </source>
</evidence>
<dbReference type="STRING" id="661399.AQJ67_09370"/>
<feature type="domain" description="Ketosynthase family 3 (KS3)" evidence="8">
    <location>
        <begin position="1030"/>
        <end position="1457"/>
    </location>
</feature>
<dbReference type="InterPro" id="IPR016036">
    <property type="entry name" value="Malonyl_transacylase_ACP-bd"/>
</dbReference>
<dbReference type="InterPro" id="IPR036291">
    <property type="entry name" value="NAD(P)-bd_dom_sf"/>
</dbReference>
<evidence type="ECO:0000256" key="3">
    <source>
        <dbReference type="ARBA" id="ARBA00022679"/>
    </source>
</evidence>
<keyword evidence="10" id="KW-1185">Reference proteome</keyword>
<dbReference type="Gene3D" id="1.10.1200.10">
    <property type="entry name" value="ACP-like"/>
    <property type="match status" value="2"/>
</dbReference>
<keyword evidence="2" id="KW-0597">Phosphoprotein</keyword>
<feature type="domain" description="Carrier" evidence="7">
    <location>
        <begin position="930"/>
        <end position="1008"/>
    </location>
</feature>
<evidence type="ECO:0000259" key="8">
    <source>
        <dbReference type="PROSITE" id="PS52004"/>
    </source>
</evidence>
<dbReference type="InterPro" id="IPR009081">
    <property type="entry name" value="PP-bd_ACP"/>
</dbReference>
<evidence type="ECO:0000256" key="4">
    <source>
        <dbReference type="ARBA" id="ARBA00023194"/>
    </source>
</evidence>
<dbReference type="PROSITE" id="PS52004">
    <property type="entry name" value="KS3_2"/>
    <property type="match status" value="2"/>
</dbReference>
<dbReference type="SUPFAM" id="SSF51735">
    <property type="entry name" value="NAD(P)-binding Rossmann-fold domains"/>
    <property type="match status" value="2"/>
</dbReference>
<dbReference type="InterPro" id="IPR001227">
    <property type="entry name" value="Ac_transferase_dom_sf"/>
</dbReference>
<feature type="domain" description="Ketosynthase family 3 (KS3)" evidence="8">
    <location>
        <begin position="8"/>
        <end position="433"/>
    </location>
</feature>
<dbReference type="FunFam" id="3.40.47.10:FF:000019">
    <property type="entry name" value="Polyketide synthase type I"/>
    <property type="match status" value="2"/>
</dbReference>
<dbReference type="SUPFAM" id="SSF53901">
    <property type="entry name" value="Thiolase-like"/>
    <property type="match status" value="2"/>
</dbReference>
<dbReference type="PROSITE" id="PS00606">
    <property type="entry name" value="KS3_1"/>
    <property type="match status" value="1"/>
</dbReference>
<dbReference type="CDD" id="cd08955">
    <property type="entry name" value="KR_2_FAS_SDR_x"/>
    <property type="match status" value="1"/>
</dbReference>
<evidence type="ECO:0000256" key="6">
    <source>
        <dbReference type="SAM" id="MobiDB-lite"/>
    </source>
</evidence>
<gene>
    <name evidence="9" type="ORF">AQJ67_09370</name>
</gene>
<dbReference type="InterPro" id="IPR020806">
    <property type="entry name" value="PKS_PP-bd"/>
</dbReference>
<name>A0A124IA67_9ACTN</name>
<dbReference type="CDD" id="cd00833">
    <property type="entry name" value="PKS"/>
    <property type="match status" value="2"/>
</dbReference>
<dbReference type="Pfam" id="PF08659">
    <property type="entry name" value="KR"/>
    <property type="match status" value="1"/>
</dbReference>
<dbReference type="SMART" id="SM00822">
    <property type="entry name" value="PKS_KR"/>
    <property type="match status" value="1"/>
</dbReference>
<dbReference type="InterPro" id="IPR018201">
    <property type="entry name" value="Ketoacyl_synth_AS"/>
</dbReference>
<protein>
    <recommendedName>
        <fullName evidence="11">Polyketide synthase</fullName>
    </recommendedName>
</protein>
<proteinExistence type="predicted"/>
<dbReference type="Pfam" id="PF00698">
    <property type="entry name" value="Acyl_transf_1"/>
    <property type="match status" value="2"/>
</dbReference>
<dbReference type="SMART" id="SM00827">
    <property type="entry name" value="PKS_AT"/>
    <property type="match status" value="2"/>
</dbReference>
<dbReference type="GO" id="GO:0006633">
    <property type="term" value="P:fatty acid biosynthetic process"/>
    <property type="evidence" value="ECO:0007669"/>
    <property type="project" value="InterPro"/>
</dbReference>
<dbReference type="InterPro" id="IPR057326">
    <property type="entry name" value="KR_dom"/>
</dbReference>
<evidence type="ECO:0000256" key="5">
    <source>
        <dbReference type="ARBA" id="ARBA00023315"/>
    </source>
</evidence>
<evidence type="ECO:0000256" key="1">
    <source>
        <dbReference type="ARBA" id="ARBA00022450"/>
    </source>
</evidence>
<dbReference type="Gene3D" id="3.40.50.720">
    <property type="entry name" value="NAD(P)-binding Rossmann-like Domain"/>
    <property type="match status" value="1"/>
</dbReference>
<dbReference type="InterPro" id="IPR016035">
    <property type="entry name" value="Acyl_Trfase/lysoPLipase"/>
</dbReference>
<dbReference type="PANTHER" id="PTHR43775">
    <property type="entry name" value="FATTY ACID SYNTHASE"/>
    <property type="match status" value="1"/>
</dbReference>
<feature type="domain" description="Carrier" evidence="7">
    <location>
        <begin position="2449"/>
        <end position="2524"/>
    </location>
</feature>
<feature type="compositionally biased region" description="Basic and acidic residues" evidence="6">
    <location>
        <begin position="2553"/>
        <end position="2564"/>
    </location>
</feature>
<dbReference type="InterPro" id="IPR036736">
    <property type="entry name" value="ACP-like_sf"/>
</dbReference>
<dbReference type="Pfam" id="PF00550">
    <property type="entry name" value="PP-binding"/>
    <property type="match status" value="2"/>
</dbReference>
<dbReference type="SMART" id="SM01294">
    <property type="entry name" value="PKS_PP_betabranch"/>
    <property type="match status" value="2"/>
</dbReference>
<accession>A0A124IA67</accession>
<keyword evidence="3" id="KW-0808">Transferase</keyword>
<feature type="region of interest" description="Disordered" evidence="6">
    <location>
        <begin position="435"/>
        <end position="454"/>
    </location>
</feature>
<dbReference type="SUPFAM" id="SSF52151">
    <property type="entry name" value="FabD/lysophospholipase-like"/>
    <property type="match status" value="2"/>
</dbReference>
<sequence>MPARDEFVEPIAVVGVGCRFPGAGAGVEGFWGLLAEGRSGVREVPADRWDVDGFFDADPDVPGRTYARHGGFVDGVREFDAGLFGIPPREAVSVDPQHRLVLEVVWEALEHAGIAPDSLRGSRTGVFVGMGGSDYERLTASGGDVTGLDGYTATGGAQNFAANRVSYVLGLEGPSLVVDTACSSSLVALHLACQALRAGECDRALVGGVNLLLSPGTTVALSKARMLSPEGLCKTFDASADGYVRGEGCGVVVLRPLSEAVRDGQDVLAVVKGSAVNQDGRSNGLTAPRGSAQQDVVRRALAVGGVAPADVGYVEAHGTGTALGDPIEVRALAGVLGAGRAVDRPVVLGSVKTNIGHLEAAAGIAGLIKTVLTVNRGVIPPHLNLSTPNPLVAWDELPVTVKTELTPWVEERRVAGVSSFGFGGTNAHVVLESPPAPAPAPVTADEATDASAGDGPVLVKVSGRNQDALRASAGRMAAFVRESASPLALREVAWAAGVGRADLPQRAAVVAGSPTELADGLDQIADGTVRGRLAAAGTPRVGFVVPGQGARLAGVLAGLHGRVDAVTAAVDEVASVVGGLSAPPLAVLLDPGAQAAAALAETDVAQLALYTTGVALGSWWKSVGVAPEVVAGHSVGAYAAAALAGVFTVADGARLVAARARLMADLPRTGAMAALFCGPEELAHIAGIESGAVEIAAYNSPRETVVSGPRDAVAEVVARISERGIRAVPLRVSHAFHSAQMEPVLAPFAEAFDGVRLHEPALDFVSDLTGELAGPEPATVEYWLRHAREAVRFADAGRALLADDTRIVVELGTGGLLPHIVSAAGSAAVTCLPSVASDGDSHRRLLESLARVWADGVPVDWARVSGTRPAHLPKLPTYPFQRQTYWGPDSPLVPTGTGAAATVEPPHAVPERTAASRPAPVAVPSDNRDEHVAALVAHLRRELAAVMELDEAGALDADTGLFDLGLTSTMVVELRVGLERALGRQIPTTAVFDHPTIRRLAEYLADLDVAAPAAPARSVERADAAGSATAEPLAIIGMGCRFPGGANDLDAYWRLLSEGRDATSPVPEDRWDRDAFYDPDPAAPGKAYTYRGGFLDVPVDLFDAEAFGIAPREARSMDPQQRLLLEVATEALADAGCTTARLAGSTTAVYVGINTSDYMQLLSAGGTQHIDPYQATGNTFSVAAGRLSYLLGAQGPSMAVDTACSSSLVAAHLAARSLRSGEADLAIVAGVNLMLAPGTTVSLAKLGALSPDGRCKTFDASADGYGRGEGCGVVVLKRLSDAVADGDRVWAVLRGSAVNQDGRSAGLTVPNGQAQQAVIREALRDSGTDPATVGYVEAHGTGTPLGDPMEVGALVDVLRPDPDTADPLTVGSVKTNIGHLEAAAGVSGLIKVALSLHHGRIPPHLHFDTPNPHLPWDRLPVEIPTELAEWKQPDGTRTAGVSSFGFSGTNAHVILGEAPPETRRDFADEVHPHPATAPAEEPSALLLLLSARTPDALAATEETYASFLAAADEDRPDAASAGRPDWAGITSTAALHRDHLPRRTSVVARSASEAARTVSAAASGARATGIRRGSVVPAENRRLLFVYSGQGCQWAGMGRGLLADPTAARVLRHCDAVVRRLADFSLVDELTADRARSRLADTVIAQPAVLAVQAALTEVWRSWGITPDAVLGHSVGEVGAAYAAGALDLDTAMEIVVRRGEVMGATRGQGAMAAVGLGADQVADLIAPYGERVTVAAVNSPVSTVIAGDPAALAEVEERVRARRAQWATVQKEYAFHSPYMLPVQGDLERALAHLPAPAPAGLPVLSTVTGKPAEPGAFDTGYWCANMVSPVRFADAVRAAVGEEAHTAVVEIGPHSVLRSAVAQTLTDRAEHLTVLGSMRTGADSRTTLLDAAGALHVLGYDLAHEAIQPTRAPRVSLPGYPWQRQRHWLPAKPVSTGPGTADPTDDLDTQLAENTYELQWRTAEAPQGPGPDQAGEGTWLLVADRQGVAARVAALLEATGADCRLLTPEEAAGEDFPSAGRPVRGLLHLGTLDADPEARAPGEELDAALAVSCGPLLWAARNLTVTDGHPAPRLWLVTRGAAAVDGTAVTPSHAPAWGLGRVVALEHPEVWGGSLDLDPETADLDADAAAVVAEVLRADGEDQIAYRTGTRKVARLRVADALDPRETVRVDADAAYLVTGGRGALGLRIARWLADHGARHLVLTGRRPLSDDPDDPAVRAVGELRDAGVTVHTPAVDVADAEGMAAVFDACGTEWPALRGVVHAAGLFDPCAVQDMDGEQLRAVLRPKVEGTLVLDALADRAELDFFVMFSSASSVWGSALAGHYAAANYFQDVMAHDRAGRGLPALAVNWGWWSGSDMVSPEHVGYFESMGLHVLPDRVGFTALDRLLGAGRHQMTVAPVDWNVFRPVLEAKRRRPLLELLGTAATATDTVDQDLLDRLREAPGAVRRRLLEDRLREETAAVLGGTLLEREAGFFEAGMDSITSVELKTRVDGVLGVRLPATATFEHPTIAALAEYVLTEVLPPETAPAPEPAEPEDQQAAELDDLSEDELMRLLGEELER</sequence>
<evidence type="ECO:0000259" key="7">
    <source>
        <dbReference type="PROSITE" id="PS50075"/>
    </source>
</evidence>
<evidence type="ECO:0000313" key="10">
    <source>
        <dbReference type="Proteomes" id="UP000053429"/>
    </source>
</evidence>
<dbReference type="InterPro" id="IPR020841">
    <property type="entry name" value="PKS_Beta-ketoAc_synthase_dom"/>
</dbReference>
<dbReference type="GO" id="GO:0033068">
    <property type="term" value="P:macrolide biosynthetic process"/>
    <property type="evidence" value="ECO:0007669"/>
    <property type="project" value="UniProtKB-ARBA"/>
</dbReference>
<dbReference type="OrthoDB" id="9778690at2"/>
<dbReference type="Gene3D" id="3.40.366.10">
    <property type="entry name" value="Malonyl-Coenzyme A Acyl Carrier Protein, domain 2"/>
    <property type="match status" value="2"/>
</dbReference>
<dbReference type="RefSeq" id="WP_062717628.1">
    <property type="nucleotide sequence ID" value="NZ_KQ948926.1"/>
</dbReference>
<dbReference type="EMBL" id="LMWY01000010">
    <property type="protein sequence ID" value="KUO04716.1"/>
    <property type="molecule type" value="Genomic_DNA"/>
</dbReference>
<dbReference type="InterPro" id="IPR014031">
    <property type="entry name" value="Ketoacyl_synth_C"/>
</dbReference>
<feature type="compositionally biased region" description="Acidic residues" evidence="6">
    <location>
        <begin position="2536"/>
        <end position="2552"/>
    </location>
</feature>
<dbReference type="GO" id="GO:0004312">
    <property type="term" value="F:fatty acid synthase activity"/>
    <property type="evidence" value="ECO:0007669"/>
    <property type="project" value="TreeGrafter"/>
</dbReference>
<dbReference type="PROSITE" id="PS50075">
    <property type="entry name" value="CARRIER"/>
    <property type="match status" value="2"/>
</dbReference>
<dbReference type="PANTHER" id="PTHR43775:SF37">
    <property type="entry name" value="SI:DKEY-61P9.11"/>
    <property type="match status" value="1"/>
</dbReference>